<dbReference type="Gene3D" id="3.40.50.2300">
    <property type="match status" value="1"/>
</dbReference>
<evidence type="ECO:0000259" key="5">
    <source>
        <dbReference type="PROSITE" id="PS50930"/>
    </source>
</evidence>
<evidence type="ECO:0000256" key="3">
    <source>
        <dbReference type="PROSITE-ProRule" id="PRU00169"/>
    </source>
</evidence>
<gene>
    <name evidence="6" type="ORF">DCP75_10060</name>
</gene>
<dbReference type="InterPro" id="IPR007492">
    <property type="entry name" value="LytTR_DNA-bd_dom"/>
</dbReference>
<reference evidence="6 7" key="1">
    <citation type="journal article" date="2018" name="Nat. Biotechnol.">
        <title>A standardized bacterial taxonomy based on genome phylogeny substantially revises the tree of life.</title>
        <authorList>
            <person name="Parks D.H."/>
            <person name="Chuvochina M."/>
            <person name="Waite D.W."/>
            <person name="Rinke C."/>
            <person name="Skarshewski A."/>
            <person name="Chaumeil P.A."/>
            <person name="Hugenholtz P."/>
        </authorList>
    </citation>
    <scope>NUCLEOTIDE SEQUENCE [LARGE SCALE GENOMIC DNA]</scope>
    <source>
        <strain evidence="6">UBA9158</strain>
    </source>
</reference>
<dbReference type="Gene3D" id="2.40.50.1020">
    <property type="entry name" value="LytTr DNA-binding domain"/>
    <property type="match status" value="1"/>
</dbReference>
<dbReference type="InterPro" id="IPR011006">
    <property type="entry name" value="CheY-like_superfamily"/>
</dbReference>
<keyword evidence="1" id="KW-0902">Two-component regulatory system</keyword>
<dbReference type="SMART" id="SM00850">
    <property type="entry name" value="LytTR"/>
    <property type="match status" value="1"/>
</dbReference>
<proteinExistence type="predicted"/>
<evidence type="ECO:0000313" key="6">
    <source>
        <dbReference type="EMBL" id="HAN28041.1"/>
    </source>
</evidence>
<dbReference type="PROSITE" id="PS50110">
    <property type="entry name" value="RESPONSE_REGULATORY"/>
    <property type="match status" value="1"/>
</dbReference>
<feature type="domain" description="Response regulatory" evidence="4">
    <location>
        <begin position="2"/>
        <end position="116"/>
    </location>
</feature>
<evidence type="ECO:0000313" key="7">
    <source>
        <dbReference type="Proteomes" id="UP000259273"/>
    </source>
</evidence>
<keyword evidence="2 6" id="KW-0238">DNA-binding</keyword>
<dbReference type="Proteomes" id="UP000259273">
    <property type="component" value="Unassembled WGS sequence"/>
</dbReference>
<dbReference type="GO" id="GO:0000156">
    <property type="term" value="F:phosphorelay response regulator activity"/>
    <property type="evidence" value="ECO:0007669"/>
    <property type="project" value="TreeGrafter"/>
</dbReference>
<dbReference type="GO" id="GO:0006355">
    <property type="term" value="P:regulation of DNA-templated transcription"/>
    <property type="evidence" value="ECO:0007669"/>
    <property type="project" value="TreeGrafter"/>
</dbReference>
<comment type="caution">
    <text evidence="6">The sequence shown here is derived from an EMBL/GenBank/DDBJ whole genome shotgun (WGS) entry which is preliminary data.</text>
</comment>
<dbReference type="GO" id="GO:0005829">
    <property type="term" value="C:cytosol"/>
    <property type="evidence" value="ECO:0007669"/>
    <property type="project" value="TreeGrafter"/>
</dbReference>
<evidence type="ECO:0000259" key="4">
    <source>
        <dbReference type="PROSITE" id="PS50110"/>
    </source>
</evidence>
<accession>A0A3C1KN54</accession>
<evidence type="ECO:0000256" key="1">
    <source>
        <dbReference type="ARBA" id="ARBA00023012"/>
    </source>
</evidence>
<protein>
    <submittedName>
        <fullName evidence="6">DNA-binding response regulator</fullName>
    </submittedName>
</protein>
<sequence length="242" mass="26786">MKVLLVDDEPLARERLRRLLQRLRPEACVIEADSGETALALLAKEDPALVLLDVRMPGMDGIEVAAAMDRLPAPPAVIFCTAYDEYALEALRHQAVAYLLKPVRESELARALATAGRVNRVQLAALSDGEPAGRSQVSSQGHRGLETLPIADVRCFIAEQKYVTAVAPGRELLIQDALKDLEQEFAAEFLRVHRNALVARRHIQRLRRDTEGGWSVELDGVDLRPQVSRRHLAAVKARLQQG</sequence>
<dbReference type="GO" id="GO:0032993">
    <property type="term" value="C:protein-DNA complex"/>
    <property type="evidence" value="ECO:0007669"/>
    <property type="project" value="TreeGrafter"/>
</dbReference>
<dbReference type="Pfam" id="PF04397">
    <property type="entry name" value="LytTR"/>
    <property type="match status" value="1"/>
</dbReference>
<dbReference type="PROSITE" id="PS50930">
    <property type="entry name" value="HTH_LYTTR"/>
    <property type="match status" value="1"/>
</dbReference>
<dbReference type="STRING" id="1121937.GCA_000423125_01898"/>
<feature type="modified residue" description="4-aspartylphosphate" evidence="3">
    <location>
        <position position="53"/>
    </location>
</feature>
<evidence type="ECO:0000256" key="2">
    <source>
        <dbReference type="ARBA" id="ARBA00023125"/>
    </source>
</evidence>
<name>A0A3C1KN54_9GAMM</name>
<dbReference type="InterPro" id="IPR001789">
    <property type="entry name" value="Sig_transdc_resp-reg_receiver"/>
</dbReference>
<dbReference type="GO" id="GO:0000976">
    <property type="term" value="F:transcription cis-regulatory region binding"/>
    <property type="evidence" value="ECO:0007669"/>
    <property type="project" value="TreeGrafter"/>
</dbReference>
<organism evidence="6 7">
    <name type="scientific">Haliea salexigens</name>
    <dbReference type="NCBI Taxonomy" id="287487"/>
    <lineage>
        <taxon>Bacteria</taxon>
        <taxon>Pseudomonadati</taxon>
        <taxon>Pseudomonadota</taxon>
        <taxon>Gammaproteobacteria</taxon>
        <taxon>Cellvibrionales</taxon>
        <taxon>Halieaceae</taxon>
        <taxon>Haliea</taxon>
    </lineage>
</organism>
<dbReference type="Pfam" id="PF00072">
    <property type="entry name" value="Response_reg"/>
    <property type="match status" value="1"/>
</dbReference>
<dbReference type="PANTHER" id="PTHR48111">
    <property type="entry name" value="REGULATOR OF RPOS"/>
    <property type="match status" value="1"/>
</dbReference>
<dbReference type="AlphaFoldDB" id="A0A3C1KN54"/>
<dbReference type="PANTHER" id="PTHR48111:SF3">
    <property type="entry name" value="TRANSCRIPTIONAL REGULATORY PROTEIN BTSR"/>
    <property type="match status" value="1"/>
</dbReference>
<dbReference type="SUPFAM" id="SSF52172">
    <property type="entry name" value="CheY-like"/>
    <property type="match status" value="1"/>
</dbReference>
<dbReference type="EMBL" id="DMND01000134">
    <property type="protein sequence ID" value="HAN28041.1"/>
    <property type="molecule type" value="Genomic_DNA"/>
</dbReference>
<dbReference type="SMART" id="SM00448">
    <property type="entry name" value="REC"/>
    <property type="match status" value="1"/>
</dbReference>
<keyword evidence="3" id="KW-0597">Phosphoprotein</keyword>
<feature type="domain" description="HTH LytTR-type" evidence="5">
    <location>
        <begin position="137"/>
        <end position="241"/>
    </location>
</feature>
<dbReference type="InterPro" id="IPR039420">
    <property type="entry name" value="WalR-like"/>
</dbReference>